<evidence type="ECO:0000256" key="3">
    <source>
        <dbReference type="SAM" id="MobiDB-lite"/>
    </source>
</evidence>
<feature type="domain" description="Glycosyl transferase CAP10" evidence="4">
    <location>
        <begin position="71"/>
        <end position="327"/>
    </location>
</feature>
<dbReference type="InterPro" id="IPR051091">
    <property type="entry name" value="O-Glucosyltr/Glycosyltrsf_90"/>
</dbReference>
<dbReference type="Proteomes" id="UP000654075">
    <property type="component" value="Unassembled WGS sequence"/>
</dbReference>
<dbReference type="SMART" id="SM00672">
    <property type="entry name" value="CAP10"/>
    <property type="match status" value="1"/>
</dbReference>
<dbReference type="PANTHER" id="PTHR12203:SF35">
    <property type="entry name" value="PROTEIN O-GLUCOSYLTRANSFERASE 1"/>
    <property type="match status" value="1"/>
</dbReference>
<feature type="region of interest" description="Disordered" evidence="3">
    <location>
        <begin position="1"/>
        <end position="22"/>
    </location>
</feature>
<evidence type="ECO:0000259" key="4">
    <source>
        <dbReference type="SMART" id="SM00672"/>
    </source>
</evidence>
<gene>
    <name evidence="5" type="ORF">PGLA1383_LOCUS12847</name>
</gene>
<feature type="compositionally biased region" description="Polar residues" evidence="3">
    <location>
        <begin position="1"/>
        <end position="18"/>
    </location>
</feature>
<accession>A0A813E251</accession>
<proteinExistence type="inferred from homology"/>
<comment type="caution">
    <text evidence="5">The sequence shown here is derived from an EMBL/GenBank/DDBJ whole genome shotgun (WGS) entry which is preliminary data.</text>
</comment>
<keyword evidence="2" id="KW-0808">Transferase</keyword>
<dbReference type="PANTHER" id="PTHR12203">
    <property type="entry name" value="KDEL LYS-ASP-GLU-LEU CONTAINING - RELATED"/>
    <property type="match status" value="1"/>
</dbReference>
<dbReference type="EMBL" id="CAJNNV010006932">
    <property type="protein sequence ID" value="CAE8594289.1"/>
    <property type="molecule type" value="Genomic_DNA"/>
</dbReference>
<reference evidence="5" key="1">
    <citation type="submission" date="2021-02" db="EMBL/GenBank/DDBJ databases">
        <authorList>
            <person name="Dougan E. K."/>
            <person name="Rhodes N."/>
            <person name="Thang M."/>
            <person name="Chan C."/>
        </authorList>
    </citation>
    <scope>NUCLEOTIDE SEQUENCE</scope>
</reference>
<evidence type="ECO:0000313" key="6">
    <source>
        <dbReference type="Proteomes" id="UP000654075"/>
    </source>
</evidence>
<keyword evidence="6" id="KW-1185">Reference proteome</keyword>
<dbReference type="GO" id="GO:0016740">
    <property type="term" value="F:transferase activity"/>
    <property type="evidence" value="ECO:0007669"/>
    <property type="project" value="UniProtKB-KW"/>
</dbReference>
<dbReference type="InterPro" id="IPR006598">
    <property type="entry name" value="CAP10"/>
</dbReference>
<dbReference type="OrthoDB" id="443462at2759"/>
<sequence>MWTNPLITDSVSRSVSENTDSRQSMEVRHCNYTEMGYDIRKDSRVRIVARAFAVLSVLGLLPKREVSFVFAFSDIEMHDRAVPMVTFQRGKAAKRLIRVPMHDQLDGSWSRQVEQLVIGHESAWPFERKRGRTAFWRGTDSSVPALDCDAFKHRACFVNNETARYFPRLNLPRLSLTKPRRIDARLSGVKPRSSNIGMDQVYRQLGVLERHPRDWTIQEQLQRRFLIDVDGSSQSTRLYWALLANSVVLKQDTTNCNWYSDRLRKHLHFVPLRSDLADLPRQVSRLLLRPSLARSIARRSTAFARRWLSHEDAMHYLARVLNAIEESQRPL</sequence>
<organism evidence="5 6">
    <name type="scientific">Polarella glacialis</name>
    <name type="common">Dinoflagellate</name>
    <dbReference type="NCBI Taxonomy" id="89957"/>
    <lineage>
        <taxon>Eukaryota</taxon>
        <taxon>Sar</taxon>
        <taxon>Alveolata</taxon>
        <taxon>Dinophyceae</taxon>
        <taxon>Suessiales</taxon>
        <taxon>Suessiaceae</taxon>
        <taxon>Polarella</taxon>
    </lineage>
</organism>
<name>A0A813E251_POLGL</name>
<evidence type="ECO:0000256" key="2">
    <source>
        <dbReference type="ARBA" id="ARBA00022679"/>
    </source>
</evidence>
<evidence type="ECO:0000313" key="5">
    <source>
        <dbReference type="EMBL" id="CAE8594289.1"/>
    </source>
</evidence>
<evidence type="ECO:0000256" key="1">
    <source>
        <dbReference type="ARBA" id="ARBA00010118"/>
    </source>
</evidence>
<protein>
    <recommendedName>
        <fullName evidence="4">Glycosyl transferase CAP10 domain-containing protein</fullName>
    </recommendedName>
</protein>
<dbReference type="AlphaFoldDB" id="A0A813E251"/>
<comment type="similarity">
    <text evidence="1">Belongs to the glycosyltransferase 90 family.</text>
</comment>
<dbReference type="Pfam" id="PF05686">
    <property type="entry name" value="Glyco_transf_90"/>
    <property type="match status" value="1"/>
</dbReference>